<dbReference type="RefSeq" id="WP_145172809.1">
    <property type="nucleotide sequence ID" value="NZ_CP036525.1"/>
</dbReference>
<keyword evidence="1" id="KW-0436">Ligase</keyword>
<dbReference type="InterPro" id="IPR042099">
    <property type="entry name" value="ANL_N_sf"/>
</dbReference>
<gene>
    <name evidence="1" type="ORF">K227x_46840</name>
</gene>
<protein>
    <submittedName>
        <fullName evidence="1">Phenylacetate-coenzyme A ligase</fullName>
        <ecNumber evidence="1">6.2.1.30</ecNumber>
    </submittedName>
</protein>
<dbReference type="KEGG" id="rlc:K227x_46840"/>
<dbReference type="PANTHER" id="PTHR36932:SF1">
    <property type="entry name" value="CAPSULAR POLYSACCHARIDE BIOSYNTHESIS PROTEIN"/>
    <property type="match status" value="1"/>
</dbReference>
<dbReference type="EC" id="6.2.1.30" evidence="1"/>
<accession>A0A517NGL2</accession>
<proteinExistence type="predicted"/>
<dbReference type="AlphaFoldDB" id="A0A517NGL2"/>
<organism evidence="1 2">
    <name type="scientific">Rubripirellula lacrimiformis</name>
    <dbReference type="NCBI Taxonomy" id="1930273"/>
    <lineage>
        <taxon>Bacteria</taxon>
        <taxon>Pseudomonadati</taxon>
        <taxon>Planctomycetota</taxon>
        <taxon>Planctomycetia</taxon>
        <taxon>Pirellulales</taxon>
        <taxon>Pirellulaceae</taxon>
        <taxon>Rubripirellula</taxon>
    </lineage>
</organism>
<dbReference type="GO" id="GO:0047475">
    <property type="term" value="F:phenylacetate-CoA ligase activity"/>
    <property type="evidence" value="ECO:0007669"/>
    <property type="project" value="UniProtKB-EC"/>
</dbReference>
<sequence length="485" mass="55095">MRLSSLYGRAFQAIGLPLMLAPTRSKTISLARRIRRQQRWPTARIQEYQLNRLTELLQLAERESPFYRQRWRERDVSPSQFTCLQDLQRFPVTSKGDLETHFPDGFATESRRSKDWQYVGTRGTTRRVMVIHDFQRRDHERAAIMVAMTEDSPYRFGTREISIPPDACSVHCGIESDRADSVSQQLFSLASRRVAWNRSSISDLRGLVMDTWICPKTVLPPLRLEGADDELRECVAALRRLRPLQFTALPEYLRAIAGYIHRTGDLPPPIPIVRPMGANFPRSWRENVESAFRGVLREHYGSREMGPMAFDCRVADGMHLLMSQHVIEVVDTDDQAVPAGELGRVLVTDLHNHAMPIIRYDIGDLARIASEPCPCGRNTMQIQLEGRVDDALQTSAGTVLSAEVISNFFSALPEIQDFQLSENQAGKWTLRVVPAANATVNEDELAARFQAWAGDTRRISVRTADAIQPESSGKFRHSKRRPSRC</sequence>
<keyword evidence="2" id="KW-1185">Reference proteome</keyword>
<name>A0A517NGL2_9BACT</name>
<dbReference type="InterPro" id="IPR053158">
    <property type="entry name" value="CapK_Type1_Caps_Biosynth"/>
</dbReference>
<evidence type="ECO:0000313" key="2">
    <source>
        <dbReference type="Proteomes" id="UP000318538"/>
    </source>
</evidence>
<evidence type="ECO:0000313" key="1">
    <source>
        <dbReference type="EMBL" id="QDT06275.1"/>
    </source>
</evidence>
<reference evidence="1 2" key="1">
    <citation type="submission" date="2019-02" db="EMBL/GenBank/DDBJ databases">
        <title>Deep-cultivation of Planctomycetes and their phenomic and genomic characterization uncovers novel biology.</title>
        <authorList>
            <person name="Wiegand S."/>
            <person name="Jogler M."/>
            <person name="Boedeker C."/>
            <person name="Pinto D."/>
            <person name="Vollmers J."/>
            <person name="Rivas-Marin E."/>
            <person name="Kohn T."/>
            <person name="Peeters S.H."/>
            <person name="Heuer A."/>
            <person name="Rast P."/>
            <person name="Oberbeckmann S."/>
            <person name="Bunk B."/>
            <person name="Jeske O."/>
            <person name="Meyerdierks A."/>
            <person name="Storesund J.E."/>
            <person name="Kallscheuer N."/>
            <person name="Luecker S."/>
            <person name="Lage O.M."/>
            <person name="Pohl T."/>
            <person name="Merkel B.J."/>
            <person name="Hornburger P."/>
            <person name="Mueller R.-W."/>
            <person name="Bruemmer F."/>
            <person name="Labrenz M."/>
            <person name="Spormann A.M."/>
            <person name="Op den Camp H."/>
            <person name="Overmann J."/>
            <person name="Amann R."/>
            <person name="Jetten M.S.M."/>
            <person name="Mascher T."/>
            <person name="Medema M.H."/>
            <person name="Devos D.P."/>
            <person name="Kaster A.-K."/>
            <person name="Ovreas L."/>
            <person name="Rohde M."/>
            <person name="Galperin M.Y."/>
            <person name="Jogler C."/>
        </authorList>
    </citation>
    <scope>NUCLEOTIDE SEQUENCE [LARGE SCALE GENOMIC DNA]</scope>
    <source>
        <strain evidence="1 2">K22_7</strain>
    </source>
</reference>
<dbReference type="OrthoDB" id="580775at2"/>
<dbReference type="Proteomes" id="UP000318538">
    <property type="component" value="Chromosome"/>
</dbReference>
<dbReference type="SUPFAM" id="SSF56801">
    <property type="entry name" value="Acetyl-CoA synthetase-like"/>
    <property type="match status" value="1"/>
</dbReference>
<dbReference type="PANTHER" id="PTHR36932">
    <property type="entry name" value="CAPSULAR POLYSACCHARIDE BIOSYNTHESIS PROTEIN"/>
    <property type="match status" value="1"/>
</dbReference>
<dbReference type="EMBL" id="CP036525">
    <property type="protein sequence ID" value="QDT06275.1"/>
    <property type="molecule type" value="Genomic_DNA"/>
</dbReference>
<dbReference type="Gene3D" id="3.40.50.12780">
    <property type="entry name" value="N-terminal domain of ligase-like"/>
    <property type="match status" value="1"/>
</dbReference>